<evidence type="ECO:0000256" key="1">
    <source>
        <dbReference type="SAM" id="Phobius"/>
    </source>
</evidence>
<dbReference type="InterPro" id="IPR025356">
    <property type="entry name" value="DUF4260"/>
</dbReference>
<gene>
    <name evidence="2" type="ORF">ACFSQ6_02075</name>
</gene>
<comment type="caution">
    <text evidence="2">The sequence shown here is derived from an EMBL/GenBank/DDBJ whole genome shotgun (WGS) entry which is preliminary data.</text>
</comment>
<keyword evidence="1" id="KW-1133">Transmembrane helix</keyword>
<evidence type="ECO:0000313" key="3">
    <source>
        <dbReference type="Proteomes" id="UP001597418"/>
    </source>
</evidence>
<organism evidence="2 3">
    <name type="scientific">Sphingobacterium populi</name>
    <dbReference type="NCBI Taxonomy" id="1812824"/>
    <lineage>
        <taxon>Bacteria</taxon>
        <taxon>Pseudomonadati</taxon>
        <taxon>Bacteroidota</taxon>
        <taxon>Sphingobacteriia</taxon>
        <taxon>Sphingobacteriales</taxon>
        <taxon>Sphingobacteriaceae</taxon>
        <taxon>Sphingobacterium</taxon>
    </lineage>
</organism>
<evidence type="ECO:0000313" key="2">
    <source>
        <dbReference type="EMBL" id="MFD2742176.1"/>
    </source>
</evidence>
<sequence>MKNLLKLEELGQFMLSIILFNQLEYAWWVFIVCILMPDLSMIGYFTNTKIGAILYNLFHHKLIAITILSLGLWLQYSPLTLVGIILFGHAAMDRVFGFGLKFEDSFKNTHLGQIG</sequence>
<keyword evidence="3" id="KW-1185">Reference proteome</keyword>
<dbReference type="EMBL" id="JBHUMB010000005">
    <property type="protein sequence ID" value="MFD2742176.1"/>
    <property type="molecule type" value="Genomic_DNA"/>
</dbReference>
<keyword evidence="1" id="KW-0812">Transmembrane</keyword>
<dbReference type="Pfam" id="PF14079">
    <property type="entry name" value="DUF4260"/>
    <property type="match status" value="1"/>
</dbReference>
<dbReference type="Proteomes" id="UP001597418">
    <property type="component" value="Unassembled WGS sequence"/>
</dbReference>
<keyword evidence="1" id="KW-0472">Membrane</keyword>
<accession>A0ABW5UB37</accession>
<feature type="transmembrane region" description="Helical" evidence="1">
    <location>
        <begin position="80"/>
        <end position="100"/>
    </location>
</feature>
<reference evidence="3" key="1">
    <citation type="journal article" date="2019" name="Int. J. Syst. Evol. Microbiol.">
        <title>The Global Catalogue of Microorganisms (GCM) 10K type strain sequencing project: providing services to taxonomists for standard genome sequencing and annotation.</title>
        <authorList>
            <consortium name="The Broad Institute Genomics Platform"/>
            <consortium name="The Broad Institute Genome Sequencing Center for Infectious Disease"/>
            <person name="Wu L."/>
            <person name="Ma J."/>
        </authorList>
    </citation>
    <scope>NUCLEOTIDE SEQUENCE [LARGE SCALE GENOMIC DNA]</scope>
    <source>
        <strain evidence="3">KCTC 42247</strain>
    </source>
</reference>
<name>A0ABW5UB37_9SPHI</name>
<dbReference type="RefSeq" id="WP_066753675.1">
    <property type="nucleotide sequence ID" value="NZ_JBHUMB010000005.1"/>
</dbReference>
<proteinExistence type="predicted"/>
<protein>
    <submittedName>
        <fullName evidence="2">DUF4260 domain-containing protein</fullName>
    </submittedName>
</protein>